<dbReference type="Gene3D" id="3.30.230.120">
    <property type="match status" value="1"/>
</dbReference>
<dbReference type="InterPro" id="IPR052203">
    <property type="entry name" value="GHMP_Kinase-Related"/>
</dbReference>
<dbReference type="GO" id="GO:0042352">
    <property type="term" value="P:GDP-L-fucose salvage"/>
    <property type="evidence" value="ECO:0007669"/>
    <property type="project" value="TreeGrafter"/>
</dbReference>
<keyword evidence="2" id="KW-0547">Nucleotide-binding</keyword>
<accession>A0A7C3WQ18</accession>
<dbReference type="SUPFAM" id="SSF54211">
    <property type="entry name" value="Ribosomal protein S5 domain 2-like"/>
    <property type="match status" value="1"/>
</dbReference>
<organism evidence="8">
    <name type="scientific">Dictyoglomus turgidum</name>
    <dbReference type="NCBI Taxonomy" id="513050"/>
    <lineage>
        <taxon>Bacteria</taxon>
        <taxon>Pseudomonadati</taxon>
        <taxon>Dictyoglomota</taxon>
        <taxon>Dictyoglomia</taxon>
        <taxon>Dictyoglomales</taxon>
        <taxon>Dictyoglomaceae</taxon>
        <taxon>Dictyoglomus</taxon>
    </lineage>
</organism>
<dbReference type="Pfam" id="PF08544">
    <property type="entry name" value="GHMP_kinases_C"/>
    <property type="match status" value="1"/>
</dbReference>
<proteinExistence type="inferred from homology"/>
<evidence type="ECO:0000256" key="4">
    <source>
        <dbReference type="ARBA" id="ARBA00022840"/>
    </source>
</evidence>
<name>A0A7C3WQ18_9BACT</name>
<evidence type="ECO:0000313" key="8">
    <source>
        <dbReference type="EMBL" id="HGB31628.1"/>
    </source>
</evidence>
<keyword evidence="4" id="KW-0067">ATP-binding</keyword>
<dbReference type="InterPro" id="IPR006204">
    <property type="entry name" value="GHMP_kinase_N_dom"/>
</dbReference>
<protein>
    <submittedName>
        <fullName evidence="8">Dehydrogenase</fullName>
    </submittedName>
</protein>
<evidence type="ECO:0000259" key="6">
    <source>
        <dbReference type="Pfam" id="PF00288"/>
    </source>
</evidence>
<dbReference type="SUPFAM" id="SSF55060">
    <property type="entry name" value="GHMP Kinase, C-terminal domain"/>
    <property type="match status" value="1"/>
</dbReference>
<dbReference type="InterPro" id="IPR014606">
    <property type="entry name" value="Heptose_7-P_kinase"/>
</dbReference>
<dbReference type="PANTHER" id="PTHR32463">
    <property type="entry name" value="L-FUCOSE KINASE"/>
    <property type="match status" value="1"/>
</dbReference>
<feature type="domain" description="GHMP kinase C-terminal" evidence="7">
    <location>
        <begin position="242"/>
        <end position="323"/>
    </location>
</feature>
<dbReference type="InterPro" id="IPR013750">
    <property type="entry name" value="GHMP_kinase_C_dom"/>
</dbReference>
<dbReference type="InterPro" id="IPR020568">
    <property type="entry name" value="Ribosomal_Su5_D2-typ_SF"/>
</dbReference>
<dbReference type="Pfam" id="PF00288">
    <property type="entry name" value="GHMP_kinases_N"/>
    <property type="match status" value="1"/>
</dbReference>
<comment type="caution">
    <text evidence="8">The sequence shown here is derived from an EMBL/GenBank/DDBJ whole genome shotgun (WGS) entry which is preliminary data.</text>
</comment>
<dbReference type="AlphaFoldDB" id="A0A7C3WQ18"/>
<evidence type="ECO:0000256" key="3">
    <source>
        <dbReference type="ARBA" id="ARBA00022777"/>
    </source>
</evidence>
<evidence type="ECO:0000256" key="2">
    <source>
        <dbReference type="ARBA" id="ARBA00022741"/>
    </source>
</evidence>
<dbReference type="InterPro" id="IPR001174">
    <property type="entry name" value="HddA/FKP"/>
</dbReference>
<gene>
    <name evidence="8" type="ORF">ENV35_07120</name>
</gene>
<keyword evidence="1" id="KW-0808">Transferase</keyword>
<keyword evidence="3" id="KW-0418">Kinase</keyword>
<dbReference type="PRINTS" id="PR00960">
    <property type="entry name" value="LMBPPROTEIN"/>
</dbReference>
<dbReference type="GO" id="GO:0050201">
    <property type="term" value="F:fucokinase activity"/>
    <property type="evidence" value="ECO:0007669"/>
    <property type="project" value="TreeGrafter"/>
</dbReference>
<dbReference type="PANTHER" id="PTHR32463:SF0">
    <property type="entry name" value="L-FUCOSE KINASE"/>
    <property type="match status" value="1"/>
</dbReference>
<evidence type="ECO:0000259" key="7">
    <source>
        <dbReference type="Pfam" id="PF08544"/>
    </source>
</evidence>
<evidence type="ECO:0000256" key="5">
    <source>
        <dbReference type="ARBA" id="ARBA00038121"/>
    </source>
</evidence>
<evidence type="ECO:0000256" key="1">
    <source>
        <dbReference type="ARBA" id="ARBA00022679"/>
    </source>
</evidence>
<comment type="similarity">
    <text evidence="5">Belongs to the GHMP kinase family.</text>
</comment>
<sequence>MLIRSVAPLRLGLAGGGTDVSPYSDIYGGAVLNATISMYAYATIEPRDDRKIEIVSVDKKESILTDAVPSLEIDGKLDLIKGVYNRIVKDFNKGEPLSFTIYTYADAPAGSGLGTSSTLVVAVIGAFAEWLKLPLGEYDIAHLAFEIERIDLNQSGGKQDQYAATFGGFNFMEFYDNHKVIVNPLRIKQEVIDELQHNLVLYYTGTSRLSSKIIEAQIKSVKTGKKKSIEAMHKLKEQAILMKEAILKGKVDEVGEILHFGWQYKKEMAEGISNPVIDEIYETALKAGATGGKISGAGGGGFMMFYCPKNTKYKVMEALSKFGGEFRRYQFTKHGLKTWRV</sequence>
<dbReference type="PIRSF" id="PIRSF036406">
    <property type="entry name" value="Hept_kin"/>
    <property type="match status" value="1"/>
</dbReference>
<feature type="domain" description="GHMP kinase N-terminal" evidence="6">
    <location>
        <begin position="79"/>
        <end position="168"/>
    </location>
</feature>
<dbReference type="InterPro" id="IPR036554">
    <property type="entry name" value="GHMP_kinase_C_sf"/>
</dbReference>
<dbReference type="EMBL" id="DTGA01000187">
    <property type="protein sequence ID" value="HGB31628.1"/>
    <property type="molecule type" value="Genomic_DNA"/>
</dbReference>
<dbReference type="GO" id="GO:0005524">
    <property type="term" value="F:ATP binding"/>
    <property type="evidence" value="ECO:0007669"/>
    <property type="project" value="UniProtKB-KW"/>
</dbReference>
<reference evidence="8" key="1">
    <citation type="journal article" date="2020" name="mSystems">
        <title>Genome- and Community-Level Interaction Insights into Carbon Utilization and Element Cycling Functions of Hydrothermarchaeota in Hydrothermal Sediment.</title>
        <authorList>
            <person name="Zhou Z."/>
            <person name="Liu Y."/>
            <person name="Xu W."/>
            <person name="Pan J."/>
            <person name="Luo Z.H."/>
            <person name="Li M."/>
        </authorList>
    </citation>
    <scope>NUCLEOTIDE SEQUENCE [LARGE SCALE GENOMIC DNA]</scope>
    <source>
        <strain evidence="8">SpSt-751</strain>
    </source>
</reference>